<evidence type="ECO:0000313" key="1">
    <source>
        <dbReference type="EMBL" id="QHI97587.1"/>
    </source>
</evidence>
<organism evidence="1 2">
    <name type="scientific">Xylophilus rhododendri</name>
    <dbReference type="NCBI Taxonomy" id="2697032"/>
    <lineage>
        <taxon>Bacteria</taxon>
        <taxon>Pseudomonadati</taxon>
        <taxon>Pseudomonadota</taxon>
        <taxon>Betaproteobacteria</taxon>
        <taxon>Burkholderiales</taxon>
        <taxon>Xylophilus</taxon>
    </lineage>
</organism>
<sequence length="232" mass="26729">MLVPSSPAIPPAGLPPLWNDSANSTVKRAETGGIAVPSFSPGDTDEPMWDDSAFSIPDDDIAHAYRQRRNVLGRLGDMFGAWYPRPRRPGPVQAELALARIGQMLWDIRRGRASIDGRARRLRLESLQALGGRKSLRGQEFDRRYHAIGRFVRRAGVRLERELRQVSEPFASVVRDEMDFAMGLAWRYLIHGRPVPRQLFDEAARQIQCRIRWLEQRWTLNHLYWLWARFAC</sequence>
<dbReference type="RefSeq" id="WP_160551105.1">
    <property type="nucleotide sequence ID" value="NZ_CP047650.1"/>
</dbReference>
<proteinExistence type="predicted"/>
<dbReference type="EMBL" id="CP047650">
    <property type="protein sequence ID" value="QHI97587.1"/>
    <property type="molecule type" value="Genomic_DNA"/>
</dbReference>
<evidence type="ECO:0000313" key="2">
    <source>
        <dbReference type="Proteomes" id="UP000464787"/>
    </source>
</evidence>
<protein>
    <submittedName>
        <fullName evidence="1">Uncharacterized protein</fullName>
    </submittedName>
</protein>
<dbReference type="Proteomes" id="UP000464787">
    <property type="component" value="Chromosome"/>
</dbReference>
<dbReference type="AlphaFoldDB" id="A0A857J1V4"/>
<reference evidence="1 2" key="1">
    <citation type="submission" date="2020-01" db="EMBL/GenBank/DDBJ databases">
        <title>Genome sequencing of strain KACC 21265.</title>
        <authorList>
            <person name="Heo J."/>
            <person name="Kim S.-J."/>
            <person name="Kim J.-S."/>
            <person name="Hong S.-B."/>
            <person name="Kwon S.-W."/>
        </authorList>
    </citation>
    <scope>NUCLEOTIDE SEQUENCE [LARGE SCALE GENOMIC DNA]</scope>
    <source>
        <strain evidence="1 2">KACC 21265</strain>
    </source>
</reference>
<name>A0A857J1V4_9BURK</name>
<keyword evidence="2" id="KW-1185">Reference proteome</keyword>
<gene>
    <name evidence="1" type="ORF">GT347_06045</name>
</gene>
<dbReference type="KEGG" id="xyk:GT347_06045"/>
<accession>A0A857J1V4</accession>